<feature type="transmembrane region" description="Helical" evidence="2">
    <location>
        <begin position="56"/>
        <end position="74"/>
    </location>
</feature>
<dbReference type="Proteomes" id="UP000092154">
    <property type="component" value="Unassembled WGS sequence"/>
</dbReference>
<reference evidence="3 4" key="1">
    <citation type="submission" date="2016-06" db="EMBL/GenBank/DDBJ databases">
        <title>Comparative genomics of the ectomycorrhizal sister species Rhizopogon vinicolor and Rhizopogon vesiculosus (Basidiomycota: Boletales) reveals a divergence of the mating type B locus.</title>
        <authorList>
            <consortium name="DOE Joint Genome Institute"/>
            <person name="Mujic A.B."/>
            <person name="Kuo A."/>
            <person name="Tritt A."/>
            <person name="Lipzen A."/>
            <person name="Chen C."/>
            <person name="Johnson J."/>
            <person name="Sharma A."/>
            <person name="Barry K."/>
            <person name="Grigoriev I.V."/>
            <person name="Spatafora J.W."/>
        </authorList>
    </citation>
    <scope>NUCLEOTIDE SEQUENCE [LARGE SCALE GENOMIC DNA]</scope>
    <source>
        <strain evidence="3 4">AM-OR11-026</strain>
    </source>
</reference>
<evidence type="ECO:0000313" key="3">
    <source>
        <dbReference type="EMBL" id="OAX37485.1"/>
    </source>
</evidence>
<evidence type="ECO:0000313" key="4">
    <source>
        <dbReference type="Proteomes" id="UP000092154"/>
    </source>
</evidence>
<dbReference type="InParanoid" id="A0A1B7MY05"/>
<gene>
    <name evidence="3" type="ORF">K503DRAFT_693259</name>
</gene>
<protein>
    <submittedName>
        <fullName evidence="3">Uncharacterized protein</fullName>
    </submittedName>
</protein>
<name>A0A1B7MY05_9AGAM</name>
<keyword evidence="2" id="KW-0812">Transmembrane</keyword>
<dbReference type="STRING" id="1314800.A0A1B7MY05"/>
<dbReference type="OrthoDB" id="4179406at2759"/>
<dbReference type="AlphaFoldDB" id="A0A1B7MY05"/>
<sequence>MKPFVADATRRTRAAPPRLKRKKNPIDQEKLTEALSTTAHHSSIFILDVFLRAVRLMRIPLSLFLFVWMLAYVMTRLSGTLRTAFAPMCYLPFVSRSLMCTPLDPNVLHQPKWADFPQLMEVQGSTFDQLLDGSAGESGLSLEIRKAEFATADLTTLVRHSDLKSNDILADLLTVFVKDAKKTARGLTKLSSKVGGAVDNVMAVNGYAMRTIQDAEKNAPSPYSLTALNPFRIGPTTQEVMVGAFTSAMDTLSVTIERLILEAEISLHNLDVLEEDLSAIHEAVTRENFSIAEEKSEVLGALWTKLGGNQRKLGDYERRLTLLKDLGRYRKRAQAHVLAALQTLNSMSEDMEVLRERVAAPELTDGRIPLHVHIESIQTGLQRLQEGRVRAKEREEEVMRRVLGIGADWVERLG</sequence>
<evidence type="ECO:0000256" key="1">
    <source>
        <dbReference type="SAM" id="MobiDB-lite"/>
    </source>
</evidence>
<dbReference type="EMBL" id="KV448349">
    <property type="protein sequence ID" value="OAX37485.1"/>
    <property type="molecule type" value="Genomic_DNA"/>
</dbReference>
<feature type="region of interest" description="Disordered" evidence="1">
    <location>
        <begin position="1"/>
        <end position="26"/>
    </location>
</feature>
<keyword evidence="2" id="KW-0472">Membrane</keyword>
<proteinExistence type="predicted"/>
<organism evidence="3 4">
    <name type="scientific">Rhizopogon vinicolor AM-OR11-026</name>
    <dbReference type="NCBI Taxonomy" id="1314800"/>
    <lineage>
        <taxon>Eukaryota</taxon>
        <taxon>Fungi</taxon>
        <taxon>Dikarya</taxon>
        <taxon>Basidiomycota</taxon>
        <taxon>Agaricomycotina</taxon>
        <taxon>Agaricomycetes</taxon>
        <taxon>Agaricomycetidae</taxon>
        <taxon>Boletales</taxon>
        <taxon>Suillineae</taxon>
        <taxon>Rhizopogonaceae</taxon>
        <taxon>Rhizopogon</taxon>
    </lineage>
</organism>
<accession>A0A1B7MY05</accession>
<keyword evidence="2" id="KW-1133">Transmembrane helix</keyword>
<evidence type="ECO:0000256" key="2">
    <source>
        <dbReference type="SAM" id="Phobius"/>
    </source>
</evidence>
<keyword evidence="4" id="KW-1185">Reference proteome</keyword>